<dbReference type="EMBL" id="JBGMDY010000004">
    <property type="protein sequence ID" value="KAL2339258.1"/>
    <property type="molecule type" value="Genomic_DNA"/>
</dbReference>
<evidence type="ECO:0000313" key="3">
    <source>
        <dbReference type="Proteomes" id="UP001603857"/>
    </source>
</evidence>
<evidence type="ECO:0000313" key="2">
    <source>
        <dbReference type="EMBL" id="KAL2339258.1"/>
    </source>
</evidence>
<name>A0ABD1MUV8_9FABA</name>
<feature type="compositionally biased region" description="Polar residues" evidence="1">
    <location>
        <begin position="1"/>
        <end position="44"/>
    </location>
</feature>
<dbReference type="Proteomes" id="UP001603857">
    <property type="component" value="Unassembled WGS sequence"/>
</dbReference>
<feature type="compositionally biased region" description="Polar residues" evidence="1">
    <location>
        <begin position="80"/>
        <end position="92"/>
    </location>
</feature>
<proteinExistence type="predicted"/>
<gene>
    <name evidence="2" type="ORF">Fmac_013704</name>
</gene>
<feature type="compositionally biased region" description="Polar residues" evidence="1">
    <location>
        <begin position="58"/>
        <end position="73"/>
    </location>
</feature>
<comment type="caution">
    <text evidence="2">The sequence shown here is derived from an EMBL/GenBank/DDBJ whole genome shotgun (WGS) entry which is preliminary data.</text>
</comment>
<organism evidence="2 3">
    <name type="scientific">Flemingia macrophylla</name>
    <dbReference type="NCBI Taxonomy" id="520843"/>
    <lineage>
        <taxon>Eukaryota</taxon>
        <taxon>Viridiplantae</taxon>
        <taxon>Streptophyta</taxon>
        <taxon>Embryophyta</taxon>
        <taxon>Tracheophyta</taxon>
        <taxon>Spermatophyta</taxon>
        <taxon>Magnoliopsida</taxon>
        <taxon>eudicotyledons</taxon>
        <taxon>Gunneridae</taxon>
        <taxon>Pentapetalae</taxon>
        <taxon>rosids</taxon>
        <taxon>fabids</taxon>
        <taxon>Fabales</taxon>
        <taxon>Fabaceae</taxon>
        <taxon>Papilionoideae</taxon>
        <taxon>50 kb inversion clade</taxon>
        <taxon>NPAAA clade</taxon>
        <taxon>indigoferoid/millettioid clade</taxon>
        <taxon>Phaseoleae</taxon>
        <taxon>Flemingia</taxon>
    </lineage>
</organism>
<feature type="region of interest" description="Disordered" evidence="1">
    <location>
        <begin position="1"/>
        <end position="92"/>
    </location>
</feature>
<evidence type="ECO:0000256" key="1">
    <source>
        <dbReference type="SAM" id="MobiDB-lite"/>
    </source>
</evidence>
<sequence>MAGRNNAATESNSQRAQGETSGHNPTGSQPGDPSTLPYTFQYITSYKKEHHNHHTPSKRTLTMNEDCGSSSNRPLKPLHKQSNTSYKFKTSA</sequence>
<accession>A0ABD1MUV8</accession>
<reference evidence="2 3" key="1">
    <citation type="submission" date="2024-08" db="EMBL/GenBank/DDBJ databases">
        <title>Insights into the chromosomal genome structure of Flemingia macrophylla.</title>
        <authorList>
            <person name="Ding Y."/>
            <person name="Zhao Y."/>
            <person name="Bi W."/>
            <person name="Wu M."/>
            <person name="Zhao G."/>
            <person name="Gong Y."/>
            <person name="Li W."/>
            <person name="Zhang P."/>
        </authorList>
    </citation>
    <scope>NUCLEOTIDE SEQUENCE [LARGE SCALE GENOMIC DNA]</scope>
    <source>
        <strain evidence="2">DYQJB</strain>
        <tissue evidence="2">Leaf</tissue>
    </source>
</reference>
<protein>
    <submittedName>
        <fullName evidence="2">Uncharacterized protein</fullName>
    </submittedName>
</protein>
<dbReference type="AlphaFoldDB" id="A0ABD1MUV8"/>
<feature type="compositionally biased region" description="Basic residues" evidence="1">
    <location>
        <begin position="48"/>
        <end position="57"/>
    </location>
</feature>
<keyword evidence="3" id="KW-1185">Reference proteome</keyword>